<dbReference type="Proteomes" id="UP001596434">
    <property type="component" value="Unassembled WGS sequence"/>
</dbReference>
<dbReference type="EMBL" id="JBHTAT010000001">
    <property type="protein sequence ID" value="MFC7256692.1"/>
    <property type="molecule type" value="Genomic_DNA"/>
</dbReference>
<reference evidence="2 3" key="1">
    <citation type="journal article" date="2019" name="Int. J. Syst. Evol. Microbiol.">
        <title>The Global Catalogue of Microorganisms (GCM) 10K type strain sequencing project: providing services to taxonomists for standard genome sequencing and annotation.</title>
        <authorList>
            <consortium name="The Broad Institute Genomics Platform"/>
            <consortium name="The Broad Institute Genome Sequencing Center for Infectious Disease"/>
            <person name="Wu L."/>
            <person name="Ma J."/>
        </authorList>
    </citation>
    <scope>NUCLEOTIDE SEQUENCE [LARGE SCALE GENOMIC DNA]</scope>
    <source>
        <strain evidence="2 3">GX21</strain>
    </source>
</reference>
<dbReference type="Gene3D" id="3.40.30.10">
    <property type="entry name" value="Glutaredoxin"/>
    <property type="match status" value="1"/>
</dbReference>
<dbReference type="PROSITE" id="PS51352">
    <property type="entry name" value="THIOREDOXIN_2"/>
    <property type="match status" value="1"/>
</dbReference>
<dbReference type="SMART" id="SM00567">
    <property type="entry name" value="EZ_HEAT"/>
    <property type="match status" value="2"/>
</dbReference>
<dbReference type="Pfam" id="PF00578">
    <property type="entry name" value="AhpC-TSA"/>
    <property type="match status" value="1"/>
</dbReference>
<gene>
    <name evidence="2" type="ORF">ACFQKE_15510</name>
</gene>
<dbReference type="Gene3D" id="1.25.10.10">
    <property type="entry name" value="Leucine-rich Repeat Variant"/>
    <property type="match status" value="1"/>
</dbReference>
<dbReference type="InterPro" id="IPR000866">
    <property type="entry name" value="AhpC/TSA"/>
</dbReference>
<evidence type="ECO:0000259" key="1">
    <source>
        <dbReference type="PROSITE" id="PS51352"/>
    </source>
</evidence>
<comment type="caution">
    <text evidence="2">The sequence shown here is derived from an EMBL/GenBank/DDBJ whole genome shotgun (WGS) entry which is preliminary data.</text>
</comment>
<name>A0ABD6A1B4_9EURY</name>
<dbReference type="SUPFAM" id="SSF52833">
    <property type="entry name" value="Thioredoxin-like"/>
    <property type="match status" value="1"/>
</dbReference>
<protein>
    <submittedName>
        <fullName evidence="2">HEAT repeat domain-containing protein</fullName>
    </submittedName>
</protein>
<sequence>MGDPTVGDILNRIRQHDFHPVDERNFTVDRELAKDGIADLSDPDWRIRLLAVRDLVRRCSGGGKPDESRTEVRQALRDNDPQIRYVCAKVCGIVGDEGAIRDLERVVRTDPNGPVRAQAVLSLGQLEASESLGLLEDIVDDDDRDVGRRARIAIDRIEKGKGTTDALLTAYQRLDPETFDRVSAGDTAPEFRLTDTEGTEWERSALAAEGEWLVLVWVFADWCPVCHREFDELLELRTEFDDAGVSIVTVECHDRYRGRVMAGMELEPDYWSSEDSFRDTYERDLWWPHLLDHAGAVGATFGVDPLAFAVHAEYINRPATIVVDPSGTVRFAYFGTFWGDRPSIEKTLGMIRTKEFDFEHPERRRAADR</sequence>
<feature type="domain" description="Thioredoxin" evidence="1">
    <location>
        <begin position="182"/>
        <end position="356"/>
    </location>
</feature>
<accession>A0ABD6A1B4</accession>
<dbReference type="InterPro" id="IPR016024">
    <property type="entry name" value="ARM-type_fold"/>
</dbReference>
<dbReference type="PANTHER" id="PTHR42852:SF17">
    <property type="entry name" value="THIOREDOXIN-LIKE PROTEIN HI_1115"/>
    <property type="match status" value="1"/>
</dbReference>
<dbReference type="InterPro" id="IPR050553">
    <property type="entry name" value="Thioredoxin_ResA/DsbE_sf"/>
</dbReference>
<evidence type="ECO:0000313" key="2">
    <source>
        <dbReference type="EMBL" id="MFC7256692.1"/>
    </source>
</evidence>
<dbReference type="SUPFAM" id="SSF48371">
    <property type="entry name" value="ARM repeat"/>
    <property type="match status" value="1"/>
</dbReference>
<dbReference type="Pfam" id="PF13646">
    <property type="entry name" value="HEAT_2"/>
    <property type="match status" value="1"/>
</dbReference>
<dbReference type="InterPro" id="IPR004155">
    <property type="entry name" value="PBS_lyase_HEAT"/>
</dbReference>
<dbReference type="RefSeq" id="WP_379705912.1">
    <property type="nucleotide sequence ID" value="NZ_JBHTAT010000001.1"/>
</dbReference>
<evidence type="ECO:0000313" key="3">
    <source>
        <dbReference type="Proteomes" id="UP001596434"/>
    </source>
</evidence>
<proteinExistence type="predicted"/>
<dbReference type="AlphaFoldDB" id="A0ABD6A1B4"/>
<dbReference type="InterPro" id="IPR036249">
    <property type="entry name" value="Thioredoxin-like_sf"/>
</dbReference>
<dbReference type="GeneID" id="96955086"/>
<keyword evidence="3" id="KW-1185">Reference proteome</keyword>
<dbReference type="InterPro" id="IPR011989">
    <property type="entry name" value="ARM-like"/>
</dbReference>
<dbReference type="InterPro" id="IPR013766">
    <property type="entry name" value="Thioredoxin_domain"/>
</dbReference>
<dbReference type="CDD" id="cd02966">
    <property type="entry name" value="TlpA_like_family"/>
    <property type="match status" value="1"/>
</dbReference>
<dbReference type="PANTHER" id="PTHR42852">
    <property type="entry name" value="THIOL:DISULFIDE INTERCHANGE PROTEIN DSBE"/>
    <property type="match status" value="1"/>
</dbReference>
<organism evidence="2 3">
    <name type="scientific">Haloplanus litoreus</name>
    <dbReference type="NCBI Taxonomy" id="767515"/>
    <lineage>
        <taxon>Archaea</taxon>
        <taxon>Methanobacteriati</taxon>
        <taxon>Methanobacteriota</taxon>
        <taxon>Stenosarchaea group</taxon>
        <taxon>Halobacteria</taxon>
        <taxon>Halobacteriales</taxon>
        <taxon>Haloferacaceae</taxon>
        <taxon>Haloplanus</taxon>
    </lineage>
</organism>